<dbReference type="Gene3D" id="3.40.50.1460">
    <property type="match status" value="1"/>
</dbReference>
<dbReference type="InterPro" id="IPR011250">
    <property type="entry name" value="OMP/PagP_B-barrel"/>
</dbReference>
<evidence type="ECO:0000259" key="4">
    <source>
        <dbReference type="PROSITE" id="PS50208"/>
    </source>
</evidence>
<dbReference type="GO" id="GO:0006508">
    <property type="term" value="P:proteolysis"/>
    <property type="evidence" value="ECO:0007669"/>
    <property type="project" value="InterPro"/>
</dbReference>
<keyword evidence="1 3" id="KW-0732">Signal</keyword>
<feature type="signal peptide" evidence="3">
    <location>
        <begin position="1"/>
        <end position="25"/>
    </location>
</feature>
<dbReference type="OrthoDB" id="9816009at2"/>
<gene>
    <name evidence="5" type="ORF">SAMN04515666_101136</name>
</gene>
<dbReference type="STRING" id="1036779.SAMN04515666_101136"/>
<dbReference type="SUPFAM" id="SSF52129">
    <property type="entry name" value="Caspase-like"/>
    <property type="match status" value="1"/>
</dbReference>
<dbReference type="AlphaFoldDB" id="A0A1H7FR70"/>
<dbReference type="Pfam" id="PF00656">
    <property type="entry name" value="Peptidase_C14"/>
    <property type="match status" value="1"/>
</dbReference>
<dbReference type="PANTHER" id="PTHR22576:SF37">
    <property type="entry name" value="MUCOSA-ASSOCIATED LYMPHOID TISSUE LYMPHOMA TRANSLOCATION PROTEIN 1"/>
    <property type="match status" value="1"/>
</dbReference>
<feature type="chain" id="PRO_5011731702" evidence="3">
    <location>
        <begin position="26"/>
        <end position="746"/>
    </location>
</feature>
<dbReference type="InterPro" id="IPR052039">
    <property type="entry name" value="Caspase-related_regulators"/>
</dbReference>
<dbReference type="EMBL" id="FOAN01000001">
    <property type="protein sequence ID" value="SEK28593.1"/>
    <property type="molecule type" value="Genomic_DNA"/>
</dbReference>
<dbReference type="Gene3D" id="2.40.160.20">
    <property type="match status" value="1"/>
</dbReference>
<dbReference type="InterPro" id="IPR011600">
    <property type="entry name" value="Pept_C14_caspase"/>
</dbReference>
<proteinExistence type="predicted"/>
<dbReference type="SUPFAM" id="SSF56925">
    <property type="entry name" value="OMPA-like"/>
    <property type="match status" value="1"/>
</dbReference>
<evidence type="ECO:0000256" key="2">
    <source>
        <dbReference type="SAM" id="MobiDB-lite"/>
    </source>
</evidence>
<dbReference type="InterPro" id="IPR001309">
    <property type="entry name" value="Pept_C14_p20"/>
</dbReference>
<dbReference type="Pfam" id="PF13505">
    <property type="entry name" value="OMP_b-brl"/>
    <property type="match status" value="1"/>
</dbReference>
<feature type="region of interest" description="Disordered" evidence="2">
    <location>
        <begin position="526"/>
        <end position="551"/>
    </location>
</feature>
<dbReference type="PANTHER" id="PTHR22576">
    <property type="entry name" value="MUCOSA ASSOCIATED LYMPHOID TISSUE LYMPHOMA TRANSLOCATION PROTEIN 1/PARACASPASE"/>
    <property type="match status" value="1"/>
</dbReference>
<dbReference type="GO" id="GO:0004197">
    <property type="term" value="F:cysteine-type endopeptidase activity"/>
    <property type="evidence" value="ECO:0007669"/>
    <property type="project" value="InterPro"/>
</dbReference>
<evidence type="ECO:0000313" key="6">
    <source>
        <dbReference type="Proteomes" id="UP000199664"/>
    </source>
</evidence>
<dbReference type="InterPro" id="IPR029030">
    <property type="entry name" value="Caspase-like_dom_sf"/>
</dbReference>
<feature type="domain" description="Caspase family p20" evidence="4">
    <location>
        <begin position="33"/>
        <end position="166"/>
    </location>
</feature>
<dbReference type="PROSITE" id="PS50208">
    <property type="entry name" value="CASPASE_P20"/>
    <property type="match status" value="1"/>
</dbReference>
<organism evidence="5 6">
    <name type="scientific">Bosea lupini</name>
    <dbReference type="NCBI Taxonomy" id="1036779"/>
    <lineage>
        <taxon>Bacteria</taxon>
        <taxon>Pseudomonadati</taxon>
        <taxon>Pseudomonadota</taxon>
        <taxon>Alphaproteobacteria</taxon>
        <taxon>Hyphomicrobiales</taxon>
        <taxon>Boseaceae</taxon>
        <taxon>Bosea</taxon>
    </lineage>
</organism>
<feature type="region of interest" description="Disordered" evidence="2">
    <location>
        <begin position="469"/>
        <end position="503"/>
    </location>
</feature>
<dbReference type="Proteomes" id="UP000199664">
    <property type="component" value="Unassembled WGS sequence"/>
</dbReference>
<accession>A0A1H7FR70</accession>
<evidence type="ECO:0000256" key="3">
    <source>
        <dbReference type="SAM" id="SignalP"/>
    </source>
</evidence>
<feature type="compositionally biased region" description="Low complexity" evidence="2">
    <location>
        <begin position="482"/>
        <end position="503"/>
    </location>
</feature>
<keyword evidence="6" id="KW-1185">Reference proteome</keyword>
<name>A0A1H7FR70_9HYPH</name>
<dbReference type="InterPro" id="IPR027385">
    <property type="entry name" value="Beta-barrel_OMP"/>
</dbReference>
<sequence length="746" mass="77920">MRTGLRLPICILLALAAFASALALAVTPAMAQQRRFAFVMGNGAYQNIAKLPNALSDANATRAMLQEAGFDVTAATDLSLAGLRSALDVFVEKVKQSGTGATALVYYAGHAVQLDGANYILPTDVRVETSANIPNQSLSLTEILRKLDAAGARSKIAILDACRNNPFAGRELSRGLALQMVDGANEGIRSEAGLARVDSSSGTFVAFATSPGSTAADGTGPNSPFTTAFLREAREPGLPIEQVFRRIRLAVYDATSGIQVPWDTSSLITDVSFFQRPAGAAPAQPTGTPAAAGAVPLAARPTAAALRAMSPADAYRTAIAWDRRDIYRSALANNPDDQSALRLHRILSQRTEETAWAETVLAGDAESLKLFARLYPGSQHENEALRLAASAPSRNRVQVAQTCPICPAIEPRVRRAYYTPRSPGQPGAPRQPRPVQSAPAVYAPPLPVILPSQPRWTGFYVGGSLGGGRQSGSTSVQGPYGTPTITPSTTTTNSTTTTTTGVANTTTTTTNTFTTTEDSIPVTTTVTSTTNTTTTTTNTTTNSSSTTVPGTPTAASWAIDPSAVPRSLTPEGNGAVGGAQFGFNYQMGPIVIGAEADLSATRLGGSKSTSINPGTQFTTRSSNELSMLGTVRVRAGVVLGNFLIYGSGGYAYGLVEQKGSITPANIQTTSAASGSRSGLIGGWAVGGGVEYAIAPGMTVRLDYTHYELGQKRLLLQDYTGLAPDQYAAMRLRTAGDIVKAGFNFGF</sequence>
<dbReference type="RefSeq" id="WP_091828675.1">
    <property type="nucleotide sequence ID" value="NZ_FOAN01000001.1"/>
</dbReference>
<reference evidence="6" key="1">
    <citation type="submission" date="2016-10" db="EMBL/GenBank/DDBJ databases">
        <authorList>
            <person name="Varghese N."/>
            <person name="Submissions S."/>
        </authorList>
    </citation>
    <scope>NUCLEOTIDE SEQUENCE [LARGE SCALE GENOMIC DNA]</scope>
    <source>
        <strain evidence="6">LMG 26383,CCUG 61248,R- 45681</strain>
    </source>
</reference>
<evidence type="ECO:0000256" key="1">
    <source>
        <dbReference type="ARBA" id="ARBA00022729"/>
    </source>
</evidence>
<protein>
    <submittedName>
        <fullName evidence="5">Uncharacterized protein, contains caspase domain</fullName>
    </submittedName>
</protein>
<evidence type="ECO:0000313" key="5">
    <source>
        <dbReference type="EMBL" id="SEK28593.1"/>
    </source>
</evidence>